<dbReference type="PANTHER" id="PTHR34563:SF6">
    <property type="entry name" value="OS08G0416800 PROTEIN"/>
    <property type="match status" value="1"/>
</dbReference>
<feature type="region of interest" description="Disordered" evidence="1">
    <location>
        <begin position="23"/>
        <end position="56"/>
    </location>
</feature>
<dbReference type="PANTHER" id="PTHR34563">
    <property type="entry name" value="BNACNNG33880D PROTEIN"/>
    <property type="match status" value="1"/>
</dbReference>
<dbReference type="EMBL" id="CAMGYJ010000003">
    <property type="protein sequence ID" value="CAI0390087.1"/>
    <property type="molecule type" value="Genomic_DNA"/>
</dbReference>
<proteinExistence type="predicted"/>
<feature type="compositionally biased region" description="Basic and acidic residues" evidence="1">
    <location>
        <begin position="27"/>
        <end position="56"/>
    </location>
</feature>
<evidence type="ECO:0000313" key="3">
    <source>
        <dbReference type="Proteomes" id="UP001154282"/>
    </source>
</evidence>
<organism evidence="2 3">
    <name type="scientific">Linum tenue</name>
    <dbReference type="NCBI Taxonomy" id="586396"/>
    <lineage>
        <taxon>Eukaryota</taxon>
        <taxon>Viridiplantae</taxon>
        <taxon>Streptophyta</taxon>
        <taxon>Embryophyta</taxon>
        <taxon>Tracheophyta</taxon>
        <taxon>Spermatophyta</taxon>
        <taxon>Magnoliopsida</taxon>
        <taxon>eudicotyledons</taxon>
        <taxon>Gunneridae</taxon>
        <taxon>Pentapetalae</taxon>
        <taxon>rosids</taxon>
        <taxon>fabids</taxon>
        <taxon>Malpighiales</taxon>
        <taxon>Linaceae</taxon>
        <taxon>Linum</taxon>
    </lineage>
</organism>
<accession>A0AAV0HXL6</accession>
<gene>
    <name evidence="2" type="ORF">LITE_LOCUS6588</name>
</gene>
<protein>
    <submittedName>
        <fullName evidence="2">Uncharacterized protein</fullName>
    </submittedName>
</protein>
<dbReference type="Proteomes" id="UP001154282">
    <property type="component" value="Unassembled WGS sequence"/>
</dbReference>
<sequence length="56" mass="6371">MGIQQETLMESIKSKVKGALLRKSEKKKSYVKMDKSASVRVEIRSQEAHRQDPQGP</sequence>
<name>A0AAV0HXL6_9ROSI</name>
<keyword evidence="3" id="KW-1185">Reference proteome</keyword>
<dbReference type="AlphaFoldDB" id="A0AAV0HXL6"/>
<reference evidence="2" key="1">
    <citation type="submission" date="2022-08" db="EMBL/GenBank/DDBJ databases">
        <authorList>
            <person name="Gutierrez-Valencia J."/>
        </authorList>
    </citation>
    <scope>NUCLEOTIDE SEQUENCE</scope>
</reference>
<comment type="caution">
    <text evidence="2">The sequence shown here is derived from an EMBL/GenBank/DDBJ whole genome shotgun (WGS) entry which is preliminary data.</text>
</comment>
<evidence type="ECO:0000313" key="2">
    <source>
        <dbReference type="EMBL" id="CAI0390087.1"/>
    </source>
</evidence>
<evidence type="ECO:0000256" key="1">
    <source>
        <dbReference type="SAM" id="MobiDB-lite"/>
    </source>
</evidence>